<evidence type="ECO:0008006" key="5">
    <source>
        <dbReference type="Google" id="ProtNLM"/>
    </source>
</evidence>
<reference evidence="3 4" key="1">
    <citation type="submission" date="2019-01" db="EMBL/GenBank/DDBJ databases">
        <title>Spirosoma flava sp. nov., a propanil-degrading bacterium isolated from herbicide-contaminated soil.</title>
        <authorList>
            <person name="Zhang L."/>
            <person name="Jiang J.-D."/>
        </authorList>
    </citation>
    <scope>NUCLEOTIDE SEQUENCE [LARGE SCALE GENOMIC DNA]</scope>
    <source>
        <strain evidence="3 4">TY50</strain>
    </source>
</reference>
<dbReference type="PROSITE" id="PS51257">
    <property type="entry name" value="PROKAR_LIPOPROTEIN"/>
    <property type="match status" value="1"/>
</dbReference>
<accession>A0A4Q2UR03</accession>
<keyword evidence="4" id="KW-1185">Reference proteome</keyword>
<evidence type="ECO:0000256" key="2">
    <source>
        <dbReference type="SAM" id="SignalP"/>
    </source>
</evidence>
<dbReference type="Proteomes" id="UP000290407">
    <property type="component" value="Unassembled WGS sequence"/>
</dbReference>
<evidence type="ECO:0000256" key="1">
    <source>
        <dbReference type="SAM" id="MobiDB-lite"/>
    </source>
</evidence>
<feature type="compositionally biased region" description="Polar residues" evidence="1">
    <location>
        <begin position="22"/>
        <end position="32"/>
    </location>
</feature>
<organism evidence="3 4">
    <name type="scientific">Spirosoma sordidisoli</name>
    <dbReference type="NCBI Taxonomy" id="2502893"/>
    <lineage>
        <taxon>Bacteria</taxon>
        <taxon>Pseudomonadati</taxon>
        <taxon>Bacteroidota</taxon>
        <taxon>Cytophagia</taxon>
        <taxon>Cytophagales</taxon>
        <taxon>Cytophagaceae</taxon>
        <taxon>Spirosoma</taxon>
    </lineage>
</organism>
<dbReference type="AlphaFoldDB" id="A0A4Q2UR03"/>
<gene>
    <name evidence="3" type="ORF">EQG79_09420</name>
</gene>
<feature type="region of interest" description="Disordered" evidence="1">
    <location>
        <begin position="22"/>
        <end position="53"/>
    </location>
</feature>
<name>A0A4Q2UR03_9BACT</name>
<sequence>MMKLITMLLSVLSLAACDKALTTPSGRTSTATGADLSYEADSPEPDDDEPDDANARLAALPKGKLTFQYMNNETEVFRPLSYTVALWRTESEPTATDPPPTKPTYRVVKKTGRSYVRKTVNAGWYIAQYLTADGYATGGFFKFQVAEGSNGLLCYNENSFSSVHFRGYYPSFGKLKCSWKTAPANEATANLTLSKDGTAQNFWLYAEDGTGKYRGQYWFMPTGTYSFSMPGLTNAGSLTIARTGKFPHLRFF</sequence>
<evidence type="ECO:0000313" key="4">
    <source>
        <dbReference type="Proteomes" id="UP000290407"/>
    </source>
</evidence>
<dbReference type="EMBL" id="SBLB01000002">
    <property type="protein sequence ID" value="RYC70080.1"/>
    <property type="molecule type" value="Genomic_DNA"/>
</dbReference>
<keyword evidence="2" id="KW-0732">Signal</keyword>
<proteinExistence type="predicted"/>
<evidence type="ECO:0000313" key="3">
    <source>
        <dbReference type="EMBL" id="RYC70080.1"/>
    </source>
</evidence>
<comment type="caution">
    <text evidence="3">The sequence shown here is derived from an EMBL/GenBank/DDBJ whole genome shotgun (WGS) entry which is preliminary data.</text>
</comment>
<protein>
    <recommendedName>
        <fullName evidence="5">Lipoprotein</fullName>
    </recommendedName>
</protein>
<feature type="signal peptide" evidence="2">
    <location>
        <begin position="1"/>
        <end position="15"/>
    </location>
</feature>
<feature type="compositionally biased region" description="Acidic residues" evidence="1">
    <location>
        <begin position="41"/>
        <end position="52"/>
    </location>
</feature>
<dbReference type="RefSeq" id="WP_129601308.1">
    <property type="nucleotide sequence ID" value="NZ_SBLB01000002.1"/>
</dbReference>
<feature type="chain" id="PRO_5020976029" description="Lipoprotein" evidence="2">
    <location>
        <begin position="16"/>
        <end position="252"/>
    </location>
</feature>